<dbReference type="AlphaFoldDB" id="A0AAV9E095"/>
<evidence type="ECO:0000313" key="3">
    <source>
        <dbReference type="EMBL" id="KAK1306950.1"/>
    </source>
</evidence>
<dbReference type="InterPro" id="IPR039612">
    <property type="entry name" value="VQ_5/9/14"/>
</dbReference>
<accession>A0AAV9E095</accession>
<dbReference type="Pfam" id="PF05678">
    <property type="entry name" value="VQ"/>
    <property type="match status" value="1"/>
</dbReference>
<dbReference type="PANTHER" id="PTHR33783">
    <property type="entry name" value="PROTEIN HAIKU1"/>
    <property type="match status" value="1"/>
</dbReference>
<feature type="compositionally biased region" description="Pro residues" evidence="1">
    <location>
        <begin position="38"/>
        <end position="49"/>
    </location>
</feature>
<reference evidence="3" key="2">
    <citation type="submission" date="2023-06" db="EMBL/GenBank/DDBJ databases">
        <authorList>
            <person name="Ma L."/>
            <person name="Liu K.-W."/>
            <person name="Li Z."/>
            <person name="Hsiao Y.-Y."/>
            <person name="Qi Y."/>
            <person name="Fu T."/>
            <person name="Tang G."/>
            <person name="Zhang D."/>
            <person name="Sun W.-H."/>
            <person name="Liu D.-K."/>
            <person name="Li Y."/>
            <person name="Chen G.-Z."/>
            <person name="Liu X.-D."/>
            <person name="Liao X.-Y."/>
            <person name="Jiang Y.-T."/>
            <person name="Yu X."/>
            <person name="Hao Y."/>
            <person name="Huang J."/>
            <person name="Zhao X.-W."/>
            <person name="Ke S."/>
            <person name="Chen Y.-Y."/>
            <person name="Wu W.-L."/>
            <person name="Hsu J.-L."/>
            <person name="Lin Y.-F."/>
            <person name="Huang M.-D."/>
            <person name="Li C.-Y."/>
            <person name="Huang L."/>
            <person name="Wang Z.-W."/>
            <person name="Zhao X."/>
            <person name="Zhong W.-Y."/>
            <person name="Peng D.-H."/>
            <person name="Ahmad S."/>
            <person name="Lan S."/>
            <person name="Zhang J.-S."/>
            <person name="Tsai W.-C."/>
            <person name="Van De Peer Y."/>
            <person name="Liu Z.-J."/>
        </authorList>
    </citation>
    <scope>NUCLEOTIDE SEQUENCE</scope>
    <source>
        <strain evidence="3">CP</strain>
        <tissue evidence="3">Leaves</tissue>
    </source>
</reference>
<protein>
    <recommendedName>
        <fullName evidence="2">VQ domain-containing protein</fullName>
    </recommendedName>
</protein>
<dbReference type="PANTHER" id="PTHR33783:SF1">
    <property type="entry name" value="PROTEIN HAIKU1"/>
    <property type="match status" value="1"/>
</dbReference>
<dbReference type="InterPro" id="IPR008889">
    <property type="entry name" value="VQ"/>
</dbReference>
<feature type="compositionally biased region" description="Pro residues" evidence="1">
    <location>
        <begin position="103"/>
        <end position="127"/>
    </location>
</feature>
<evidence type="ECO:0000256" key="1">
    <source>
        <dbReference type="SAM" id="MobiDB-lite"/>
    </source>
</evidence>
<sequence>MDYSKNNNNSHLGVNKISKNIRKSPLHQTNFNNSGRYPNPPPPPQPPQQPQVYNISKNDFRSIVQQLTGSPSRSAPAPAPAPPRPPPPHNPPKPPSNRLQKIRPPPLTPIARPPPPPPVAFHPNPDPNSPFFNRPFSPLMFPPTPVEAIWSNTAESPISAYMRYLETSIMNGGGGGGGQHLQQPHQFQSQPFLPGILPTPPTPPGATAAALPSPLAMPLPGGFFNMMSPLASPYRMISPRFQFPPPLTPNFGGLSPMSQSGILGPGPGFGSQQPPLSPGYLFPPPMSPSGFSPSEVLDGAIDEASNGGLFMLYLLL</sequence>
<name>A0AAV9E095_ACOCL</name>
<evidence type="ECO:0000259" key="2">
    <source>
        <dbReference type="Pfam" id="PF05678"/>
    </source>
</evidence>
<feature type="region of interest" description="Disordered" evidence="1">
    <location>
        <begin position="1"/>
        <end position="127"/>
    </location>
</feature>
<organism evidence="3 4">
    <name type="scientific">Acorus calamus</name>
    <name type="common">Sweet flag</name>
    <dbReference type="NCBI Taxonomy" id="4465"/>
    <lineage>
        <taxon>Eukaryota</taxon>
        <taxon>Viridiplantae</taxon>
        <taxon>Streptophyta</taxon>
        <taxon>Embryophyta</taxon>
        <taxon>Tracheophyta</taxon>
        <taxon>Spermatophyta</taxon>
        <taxon>Magnoliopsida</taxon>
        <taxon>Liliopsida</taxon>
        <taxon>Acoraceae</taxon>
        <taxon>Acorus</taxon>
    </lineage>
</organism>
<feature type="compositionally biased region" description="Pro residues" evidence="1">
    <location>
        <begin position="77"/>
        <end position="95"/>
    </location>
</feature>
<dbReference type="EMBL" id="JAUJYO010000010">
    <property type="protein sequence ID" value="KAK1306950.1"/>
    <property type="molecule type" value="Genomic_DNA"/>
</dbReference>
<dbReference type="Proteomes" id="UP001180020">
    <property type="component" value="Unassembled WGS sequence"/>
</dbReference>
<feature type="compositionally biased region" description="Polar residues" evidence="1">
    <location>
        <begin position="52"/>
        <end position="69"/>
    </location>
</feature>
<evidence type="ECO:0000313" key="4">
    <source>
        <dbReference type="Proteomes" id="UP001180020"/>
    </source>
</evidence>
<comment type="caution">
    <text evidence="3">The sequence shown here is derived from an EMBL/GenBank/DDBJ whole genome shotgun (WGS) entry which is preliminary data.</text>
</comment>
<proteinExistence type="predicted"/>
<feature type="domain" description="VQ" evidence="2">
    <location>
        <begin position="49"/>
        <end position="72"/>
    </location>
</feature>
<keyword evidence="4" id="KW-1185">Reference proteome</keyword>
<feature type="compositionally biased region" description="Polar residues" evidence="1">
    <location>
        <begin position="26"/>
        <end position="36"/>
    </location>
</feature>
<feature type="compositionally biased region" description="Polar residues" evidence="1">
    <location>
        <begin position="1"/>
        <end position="12"/>
    </location>
</feature>
<reference evidence="3" key="1">
    <citation type="journal article" date="2023" name="Nat. Commun.">
        <title>Diploid and tetraploid genomes of Acorus and the evolution of monocots.</title>
        <authorList>
            <person name="Ma L."/>
            <person name="Liu K.W."/>
            <person name="Li Z."/>
            <person name="Hsiao Y.Y."/>
            <person name="Qi Y."/>
            <person name="Fu T."/>
            <person name="Tang G.D."/>
            <person name="Zhang D."/>
            <person name="Sun W.H."/>
            <person name="Liu D.K."/>
            <person name="Li Y."/>
            <person name="Chen G.Z."/>
            <person name="Liu X.D."/>
            <person name="Liao X.Y."/>
            <person name="Jiang Y.T."/>
            <person name="Yu X."/>
            <person name="Hao Y."/>
            <person name="Huang J."/>
            <person name="Zhao X.W."/>
            <person name="Ke S."/>
            <person name="Chen Y.Y."/>
            <person name="Wu W.L."/>
            <person name="Hsu J.L."/>
            <person name="Lin Y.F."/>
            <person name="Huang M.D."/>
            <person name="Li C.Y."/>
            <person name="Huang L."/>
            <person name="Wang Z.W."/>
            <person name="Zhao X."/>
            <person name="Zhong W.Y."/>
            <person name="Peng D.H."/>
            <person name="Ahmad S."/>
            <person name="Lan S."/>
            <person name="Zhang J.S."/>
            <person name="Tsai W.C."/>
            <person name="Van de Peer Y."/>
            <person name="Liu Z.J."/>
        </authorList>
    </citation>
    <scope>NUCLEOTIDE SEQUENCE</scope>
    <source>
        <strain evidence="3">CP</strain>
    </source>
</reference>
<gene>
    <name evidence="3" type="ORF">QJS10_CPA10g01173</name>
</gene>